<organism evidence="2 3">
    <name type="scientific">Methanoculleus bourgensis</name>
    <dbReference type="NCBI Taxonomy" id="83986"/>
    <lineage>
        <taxon>Archaea</taxon>
        <taxon>Methanobacteriati</taxon>
        <taxon>Methanobacteriota</taxon>
        <taxon>Stenosarchaea group</taxon>
        <taxon>Methanomicrobia</taxon>
        <taxon>Methanomicrobiales</taxon>
        <taxon>Methanomicrobiaceae</taxon>
        <taxon>Methanoculleus</taxon>
    </lineage>
</organism>
<dbReference type="Proteomes" id="UP000069850">
    <property type="component" value="Chromosome 1"/>
</dbReference>
<evidence type="ECO:0000313" key="3">
    <source>
        <dbReference type="Proteomes" id="UP000069850"/>
    </source>
</evidence>
<protein>
    <submittedName>
        <fullName evidence="2">Uncharacterized protein</fullName>
    </submittedName>
</protein>
<evidence type="ECO:0000313" key="2">
    <source>
        <dbReference type="EMBL" id="CVK31672.1"/>
    </source>
</evidence>
<sequence length="66" mass="7355">MRWRSLAPHQDPQHKVKRSSSASCHFIFEDFDAQGGMPIATYGDGESTTTSREAAKVAKVTLDFRV</sequence>
<accession>A0A0X3BHS6</accession>
<reference evidence="2 3" key="1">
    <citation type="submission" date="2016-01" db="EMBL/GenBank/DDBJ databases">
        <authorList>
            <person name="Manzoor S."/>
        </authorList>
    </citation>
    <scope>NUCLEOTIDE SEQUENCE [LARGE SCALE GENOMIC DNA]</scope>
    <source>
        <strain evidence="2">Methanoculleus sp MAB1</strain>
    </source>
</reference>
<dbReference type="EMBL" id="LT158599">
    <property type="protein sequence ID" value="CVK31672.1"/>
    <property type="molecule type" value="Genomic_DNA"/>
</dbReference>
<dbReference type="AlphaFoldDB" id="A0A0X3BHS6"/>
<dbReference type="KEGG" id="mema:MMAB1_0455"/>
<feature type="region of interest" description="Disordered" evidence="1">
    <location>
        <begin position="1"/>
        <end position="21"/>
    </location>
</feature>
<evidence type="ECO:0000256" key="1">
    <source>
        <dbReference type="SAM" id="MobiDB-lite"/>
    </source>
</evidence>
<proteinExistence type="predicted"/>
<gene>
    <name evidence="2" type="ORF">MMAB1_0455</name>
</gene>
<name>A0A0X3BHS6_9EURY</name>